<evidence type="ECO:0000313" key="2">
    <source>
        <dbReference type="EMBL" id="MBP2702448.1"/>
    </source>
</evidence>
<accession>A0A941AHT5</accession>
<feature type="region of interest" description="Disordered" evidence="1">
    <location>
        <begin position="18"/>
        <end position="50"/>
    </location>
</feature>
<name>A0A941AHT5_9ACTN</name>
<dbReference type="Proteomes" id="UP000674234">
    <property type="component" value="Unassembled WGS sequence"/>
</dbReference>
<evidence type="ECO:0000313" key="3">
    <source>
        <dbReference type="Proteomes" id="UP000674234"/>
    </source>
</evidence>
<comment type="caution">
    <text evidence="2">The sequence shown here is derived from an EMBL/GenBank/DDBJ whole genome shotgun (WGS) entry which is preliminary data.</text>
</comment>
<protein>
    <submittedName>
        <fullName evidence="2">DUF839 domain-containing protein</fullName>
    </submittedName>
</protein>
<keyword evidence="3" id="KW-1185">Reference proteome</keyword>
<dbReference type="Pfam" id="PF05787">
    <property type="entry name" value="PhoX"/>
    <property type="match status" value="1"/>
</dbReference>
<feature type="compositionally biased region" description="Low complexity" evidence="1">
    <location>
        <begin position="442"/>
        <end position="457"/>
    </location>
</feature>
<proteinExistence type="predicted"/>
<feature type="compositionally biased region" description="Basic and acidic residues" evidence="1">
    <location>
        <begin position="40"/>
        <end position="49"/>
    </location>
</feature>
<dbReference type="PANTHER" id="PTHR35399:SF4">
    <property type="entry name" value="MEMBRANE PROTEIN"/>
    <property type="match status" value="1"/>
</dbReference>
<feature type="region of interest" description="Disordered" evidence="1">
    <location>
        <begin position="437"/>
        <end position="457"/>
    </location>
</feature>
<sequence>MTVSTIISSLPRRHAVVRESSPGGAVPLPRPLTHPLSTGRAERRDDVGRGRPWRWSTLRGTFVRSGALHALSGSLWRSVFALRRGADGVAVPEGFTSRVVARSGERTGGVTWHASPGDGACFPEDEGWIYVSNSGVALLGGVTALRFASDGGLRDAYRILSGTDLNRSGTATPWHTWLSCEQTAVGQVFECDPYGTRAPMPRLGMGLFRHHGIVGDPDREVFYLTEAEPDGCLYRFRPDDWGDLTTGVLEVMVGEPGAEEVDWARVPSPAAPARPLRDQVKGARRFDRGEACHYSGGVCHIVTRGDGRVWAYDTRHERVRVAAGPGESTGRPGGQEGLFLAGDPGVTEITVVVPGGAAEPFLRVDGPAGGMEDARISGLAFSPDGTRLYFSCRRPTSPRVPVRRGGAGPVEAGVTYEVAGPFRERLRAATGIDDAAGETADETAAQAAAQTAGGAAG</sequence>
<dbReference type="EMBL" id="JAFCNB010000001">
    <property type="protein sequence ID" value="MBP2702448.1"/>
    <property type="molecule type" value="Genomic_DNA"/>
</dbReference>
<dbReference type="AlphaFoldDB" id="A0A941AHT5"/>
<dbReference type="InterPro" id="IPR008557">
    <property type="entry name" value="PhoX"/>
</dbReference>
<reference evidence="2" key="1">
    <citation type="submission" date="2021-02" db="EMBL/GenBank/DDBJ databases">
        <title>Draft genome sequence of Microbispora sp. RL4-1S isolated from rice leaves in Thailand.</title>
        <authorList>
            <person name="Muangham S."/>
            <person name="Duangmal K."/>
        </authorList>
    </citation>
    <scope>NUCLEOTIDE SEQUENCE</scope>
    <source>
        <strain evidence="2">RL4-1S</strain>
    </source>
</reference>
<dbReference type="PANTHER" id="PTHR35399">
    <property type="entry name" value="SLR8030 PROTEIN"/>
    <property type="match status" value="1"/>
</dbReference>
<organism evidence="2 3">
    <name type="scientific">Microbispora oryzae</name>
    <dbReference type="NCBI Taxonomy" id="2806554"/>
    <lineage>
        <taxon>Bacteria</taxon>
        <taxon>Bacillati</taxon>
        <taxon>Actinomycetota</taxon>
        <taxon>Actinomycetes</taxon>
        <taxon>Streptosporangiales</taxon>
        <taxon>Streptosporangiaceae</taxon>
        <taxon>Microbispora</taxon>
    </lineage>
</organism>
<gene>
    <name evidence="2" type="ORF">JOL79_01375</name>
</gene>
<evidence type="ECO:0000256" key="1">
    <source>
        <dbReference type="SAM" id="MobiDB-lite"/>
    </source>
</evidence>
<dbReference type="SUPFAM" id="SSF75011">
    <property type="entry name" value="3-carboxy-cis,cis-mucoante lactonizing enzyme"/>
    <property type="match status" value="1"/>
</dbReference>